<dbReference type="AlphaFoldDB" id="A0A392SZG6"/>
<name>A0A392SZG6_9FABA</name>
<evidence type="ECO:0000313" key="1">
    <source>
        <dbReference type="EMBL" id="MCI53604.1"/>
    </source>
</evidence>
<sequence>MEVQLIGMDATGEGMGEDDMSIIGEDFEKKEDDVALLALTWVGDEVVGGLHDKGGEELLSAQN</sequence>
<proteinExistence type="predicted"/>
<feature type="non-terminal residue" evidence="1">
    <location>
        <position position="63"/>
    </location>
</feature>
<protein>
    <submittedName>
        <fullName evidence="1">Uncharacterized protein</fullName>
    </submittedName>
</protein>
<reference evidence="1 2" key="1">
    <citation type="journal article" date="2018" name="Front. Plant Sci.">
        <title>Red Clover (Trifolium pratense) and Zigzag Clover (T. medium) - A Picture of Genomic Similarities and Differences.</title>
        <authorList>
            <person name="Dluhosova J."/>
            <person name="Istvanek J."/>
            <person name="Nedelnik J."/>
            <person name="Repkova J."/>
        </authorList>
    </citation>
    <scope>NUCLEOTIDE SEQUENCE [LARGE SCALE GENOMIC DNA]</scope>
    <source>
        <strain evidence="2">cv. 10/8</strain>
        <tissue evidence="1">Leaf</tissue>
    </source>
</reference>
<accession>A0A392SZG6</accession>
<keyword evidence="2" id="KW-1185">Reference proteome</keyword>
<dbReference type="EMBL" id="LXQA010466011">
    <property type="protein sequence ID" value="MCI53604.1"/>
    <property type="molecule type" value="Genomic_DNA"/>
</dbReference>
<evidence type="ECO:0000313" key="2">
    <source>
        <dbReference type="Proteomes" id="UP000265520"/>
    </source>
</evidence>
<comment type="caution">
    <text evidence="1">The sequence shown here is derived from an EMBL/GenBank/DDBJ whole genome shotgun (WGS) entry which is preliminary data.</text>
</comment>
<organism evidence="1 2">
    <name type="scientific">Trifolium medium</name>
    <dbReference type="NCBI Taxonomy" id="97028"/>
    <lineage>
        <taxon>Eukaryota</taxon>
        <taxon>Viridiplantae</taxon>
        <taxon>Streptophyta</taxon>
        <taxon>Embryophyta</taxon>
        <taxon>Tracheophyta</taxon>
        <taxon>Spermatophyta</taxon>
        <taxon>Magnoliopsida</taxon>
        <taxon>eudicotyledons</taxon>
        <taxon>Gunneridae</taxon>
        <taxon>Pentapetalae</taxon>
        <taxon>rosids</taxon>
        <taxon>fabids</taxon>
        <taxon>Fabales</taxon>
        <taxon>Fabaceae</taxon>
        <taxon>Papilionoideae</taxon>
        <taxon>50 kb inversion clade</taxon>
        <taxon>NPAAA clade</taxon>
        <taxon>Hologalegina</taxon>
        <taxon>IRL clade</taxon>
        <taxon>Trifolieae</taxon>
        <taxon>Trifolium</taxon>
    </lineage>
</organism>
<dbReference type="Proteomes" id="UP000265520">
    <property type="component" value="Unassembled WGS sequence"/>
</dbReference>